<feature type="domain" description="Predicted DNA-binding protein ribbon-helix-helix" evidence="1">
    <location>
        <begin position="7"/>
        <end position="44"/>
    </location>
</feature>
<name>A0A1Y5F3V2_9BACT</name>
<dbReference type="EMBL" id="MAAO01000011">
    <property type="protein sequence ID" value="OUR94183.1"/>
    <property type="molecule type" value="Genomic_DNA"/>
</dbReference>
<accession>A0A1Y5F3V2</accession>
<evidence type="ECO:0000259" key="1">
    <source>
        <dbReference type="Pfam" id="PF12651"/>
    </source>
</evidence>
<organism evidence="2 3">
    <name type="scientific">Halobacteriovorax marinus</name>
    <dbReference type="NCBI Taxonomy" id="97084"/>
    <lineage>
        <taxon>Bacteria</taxon>
        <taxon>Pseudomonadati</taxon>
        <taxon>Bdellovibrionota</taxon>
        <taxon>Bacteriovoracia</taxon>
        <taxon>Bacteriovoracales</taxon>
        <taxon>Halobacteriovoraceae</taxon>
        <taxon>Halobacteriovorax</taxon>
    </lineage>
</organism>
<dbReference type="InterPro" id="IPR038733">
    <property type="entry name" value="Predicted_DNA_bind_prot_RHH"/>
</dbReference>
<proteinExistence type="predicted"/>
<gene>
    <name evidence="2" type="ORF">A9Q84_17935</name>
</gene>
<dbReference type="AlphaFoldDB" id="A0A1Y5F3V2"/>
<dbReference type="Pfam" id="PF12651">
    <property type="entry name" value="RHH_3"/>
    <property type="match status" value="1"/>
</dbReference>
<dbReference type="Proteomes" id="UP000196531">
    <property type="component" value="Unassembled WGS sequence"/>
</dbReference>
<comment type="caution">
    <text evidence="2">The sequence shown here is derived from an EMBL/GenBank/DDBJ whole genome shotgun (WGS) entry which is preliminary data.</text>
</comment>
<sequence length="71" mass="8053">MSTTINFSSKLDEKLYKSIKELSKESGQDITTLLNEAITDLLHKKSVKPAFKNVMDEVFVQYDEALSELAK</sequence>
<reference evidence="3" key="1">
    <citation type="journal article" date="2017" name="Proc. Natl. Acad. Sci. U.S.A.">
        <title>Simulation of Deepwater Horizon oil plume reveals substrate specialization within a complex community of hydrocarbon-degraders.</title>
        <authorList>
            <person name="Hu P."/>
            <person name="Dubinsky E.A."/>
            <person name="Probst A.J."/>
            <person name="Wang J."/>
            <person name="Sieber C.M.K."/>
            <person name="Tom L.M."/>
            <person name="Gardinali P."/>
            <person name="Banfield J.F."/>
            <person name="Atlas R.M."/>
            <person name="Andersen G.L."/>
        </authorList>
    </citation>
    <scope>NUCLEOTIDE SEQUENCE [LARGE SCALE GENOMIC DNA]</scope>
</reference>
<protein>
    <recommendedName>
        <fullName evidence="1">Predicted DNA-binding protein ribbon-helix-helix domain-containing protein</fullName>
    </recommendedName>
</protein>
<evidence type="ECO:0000313" key="3">
    <source>
        <dbReference type="Proteomes" id="UP000196531"/>
    </source>
</evidence>
<evidence type="ECO:0000313" key="2">
    <source>
        <dbReference type="EMBL" id="OUR94183.1"/>
    </source>
</evidence>